<gene>
    <name evidence="2" type="ORF">LIER_36701</name>
</gene>
<dbReference type="EMBL" id="BAABME010017000">
    <property type="protein sequence ID" value="GAA0148342.1"/>
    <property type="molecule type" value="Genomic_DNA"/>
</dbReference>
<organism evidence="2 3">
    <name type="scientific">Lithospermum erythrorhizon</name>
    <name type="common">Purple gromwell</name>
    <name type="synonym">Lithospermum officinale var. erythrorhizon</name>
    <dbReference type="NCBI Taxonomy" id="34254"/>
    <lineage>
        <taxon>Eukaryota</taxon>
        <taxon>Viridiplantae</taxon>
        <taxon>Streptophyta</taxon>
        <taxon>Embryophyta</taxon>
        <taxon>Tracheophyta</taxon>
        <taxon>Spermatophyta</taxon>
        <taxon>Magnoliopsida</taxon>
        <taxon>eudicotyledons</taxon>
        <taxon>Gunneridae</taxon>
        <taxon>Pentapetalae</taxon>
        <taxon>asterids</taxon>
        <taxon>lamiids</taxon>
        <taxon>Boraginales</taxon>
        <taxon>Boraginaceae</taxon>
        <taxon>Boraginoideae</taxon>
        <taxon>Lithospermeae</taxon>
        <taxon>Lithospermum</taxon>
    </lineage>
</organism>
<accession>A0AAV3P9D1</accession>
<evidence type="ECO:0000256" key="1">
    <source>
        <dbReference type="SAM" id="MobiDB-lite"/>
    </source>
</evidence>
<dbReference type="Proteomes" id="UP001454036">
    <property type="component" value="Unassembled WGS sequence"/>
</dbReference>
<feature type="region of interest" description="Disordered" evidence="1">
    <location>
        <begin position="129"/>
        <end position="206"/>
    </location>
</feature>
<dbReference type="AlphaFoldDB" id="A0AAV3P9D1"/>
<evidence type="ECO:0000313" key="2">
    <source>
        <dbReference type="EMBL" id="GAA0148342.1"/>
    </source>
</evidence>
<feature type="compositionally biased region" description="Acidic residues" evidence="1">
    <location>
        <begin position="69"/>
        <end position="79"/>
    </location>
</feature>
<reference evidence="2 3" key="1">
    <citation type="submission" date="2024-01" db="EMBL/GenBank/DDBJ databases">
        <title>The complete chloroplast genome sequence of Lithospermum erythrorhizon: insights into the phylogenetic relationship among Boraginaceae species and the maternal lineages of purple gromwells.</title>
        <authorList>
            <person name="Okada T."/>
            <person name="Watanabe K."/>
        </authorList>
    </citation>
    <scope>NUCLEOTIDE SEQUENCE [LARGE SCALE GENOMIC DNA]</scope>
</reference>
<name>A0AAV3P9D1_LITER</name>
<protein>
    <submittedName>
        <fullName evidence="2">Uncharacterized protein</fullName>
    </submittedName>
</protein>
<keyword evidence="3" id="KW-1185">Reference proteome</keyword>
<feature type="compositionally biased region" description="Basic and acidic residues" evidence="1">
    <location>
        <begin position="192"/>
        <end position="203"/>
    </location>
</feature>
<sequence length="226" mass="25058">MSKSRSNWYLRPAGDNDFETDSETEVVSVRGPVLMLEYVHDQGAGDVGGVVAPSRDVDGVMGPGHQEGEADSDLDSVPELDDKGNLRRLEIDGDILYGKEIDNFDNDELEQEIVVERQRLQEEADMQDLGDMDMPDESQNNEGAPSTPWHTRANERKKIVESSGDSAGDDDILNDHEGESDLGSMSGSSDDDTPKEKTVRFNEFDMQNPNLKVGLVFTIKNRPKEL</sequence>
<comment type="caution">
    <text evidence="2">The sequence shown here is derived from an EMBL/GenBank/DDBJ whole genome shotgun (WGS) entry which is preliminary data.</text>
</comment>
<feature type="region of interest" description="Disordered" evidence="1">
    <location>
        <begin position="1"/>
        <end position="23"/>
    </location>
</feature>
<evidence type="ECO:0000313" key="3">
    <source>
        <dbReference type="Proteomes" id="UP001454036"/>
    </source>
</evidence>
<feature type="region of interest" description="Disordered" evidence="1">
    <location>
        <begin position="47"/>
        <end position="81"/>
    </location>
</feature>
<proteinExistence type="predicted"/>